<name>A0A927CXX7_9BACI</name>
<keyword evidence="2" id="KW-1185">Reference proteome</keyword>
<dbReference type="AlphaFoldDB" id="A0A927CXX7"/>
<evidence type="ECO:0000313" key="1">
    <source>
        <dbReference type="EMBL" id="MBD3107354.1"/>
    </source>
</evidence>
<proteinExistence type="predicted"/>
<sequence length="84" mass="9776">MAYHEDKQQAFQDAQEATKEVKDILQKLDQNGNAYGAQMNHLKTGIIEAYQQIDNALEVASEHQRHQLQQYKQELQSIMNDMIE</sequence>
<dbReference type="Proteomes" id="UP000602076">
    <property type="component" value="Unassembled WGS sequence"/>
</dbReference>
<dbReference type="EMBL" id="JACXSI010000005">
    <property type="protein sequence ID" value="MBD3107354.1"/>
    <property type="molecule type" value="Genomic_DNA"/>
</dbReference>
<dbReference type="RefSeq" id="WP_190996897.1">
    <property type="nucleotide sequence ID" value="NZ_JACXSI010000005.1"/>
</dbReference>
<protein>
    <recommendedName>
        <fullName evidence="3">Small, acid-soluble spore protein N</fullName>
    </recommendedName>
</protein>
<evidence type="ECO:0008006" key="3">
    <source>
        <dbReference type="Google" id="ProtNLM"/>
    </source>
</evidence>
<accession>A0A927CXX7</accession>
<comment type="caution">
    <text evidence="1">The sequence shown here is derived from an EMBL/GenBank/DDBJ whole genome shotgun (WGS) entry which is preliminary data.</text>
</comment>
<evidence type="ECO:0000313" key="2">
    <source>
        <dbReference type="Proteomes" id="UP000602076"/>
    </source>
</evidence>
<organism evidence="1 2">
    <name type="scientific">Peribacillus faecalis</name>
    <dbReference type="NCBI Taxonomy" id="2772559"/>
    <lineage>
        <taxon>Bacteria</taxon>
        <taxon>Bacillati</taxon>
        <taxon>Bacillota</taxon>
        <taxon>Bacilli</taxon>
        <taxon>Bacillales</taxon>
        <taxon>Bacillaceae</taxon>
        <taxon>Peribacillus</taxon>
    </lineage>
</organism>
<gene>
    <name evidence="1" type="ORF">IEO70_03165</name>
</gene>
<reference evidence="1" key="1">
    <citation type="submission" date="2020-09" db="EMBL/GenBank/DDBJ databases">
        <title>Bacillus faecalis sp. nov., a moderately halophilic bacterium isolated from cow faeces.</title>
        <authorList>
            <person name="Jiang L."/>
            <person name="Lee J."/>
        </authorList>
    </citation>
    <scope>NUCLEOTIDE SEQUENCE</scope>
    <source>
        <strain evidence="1">AGMB 02131</strain>
    </source>
</reference>